<evidence type="ECO:0000313" key="3">
    <source>
        <dbReference type="Proteomes" id="UP001066276"/>
    </source>
</evidence>
<reference evidence="2" key="1">
    <citation type="journal article" date="2022" name="bioRxiv">
        <title>Sequencing and chromosome-scale assembly of the giantPleurodeles waltlgenome.</title>
        <authorList>
            <person name="Brown T."/>
            <person name="Elewa A."/>
            <person name="Iarovenko S."/>
            <person name="Subramanian E."/>
            <person name="Araus A.J."/>
            <person name="Petzold A."/>
            <person name="Susuki M."/>
            <person name="Suzuki K.-i.T."/>
            <person name="Hayashi T."/>
            <person name="Toyoda A."/>
            <person name="Oliveira C."/>
            <person name="Osipova E."/>
            <person name="Leigh N.D."/>
            <person name="Simon A."/>
            <person name="Yun M.H."/>
        </authorList>
    </citation>
    <scope>NUCLEOTIDE SEQUENCE</scope>
    <source>
        <strain evidence="2">20211129_DDA</strain>
        <tissue evidence="2">Liver</tissue>
    </source>
</reference>
<evidence type="ECO:0000256" key="1">
    <source>
        <dbReference type="SAM" id="MobiDB-lite"/>
    </source>
</evidence>
<dbReference type="Proteomes" id="UP001066276">
    <property type="component" value="Chromosome 7"/>
</dbReference>
<evidence type="ECO:0000313" key="2">
    <source>
        <dbReference type="EMBL" id="KAJ1126036.1"/>
    </source>
</evidence>
<keyword evidence="3" id="KW-1185">Reference proteome</keyword>
<protein>
    <submittedName>
        <fullName evidence="2">Uncharacterized protein</fullName>
    </submittedName>
</protein>
<name>A0AAV7PCI1_PLEWA</name>
<proteinExistence type="predicted"/>
<dbReference type="AlphaFoldDB" id="A0AAV7PCI1"/>
<feature type="compositionally biased region" description="Polar residues" evidence="1">
    <location>
        <begin position="1"/>
        <end position="13"/>
    </location>
</feature>
<sequence length="134" mass="14302">MHSGRALSSTHSPAQARATHVDPAEVPMPRRQQEKTTAVLWQVSTGATARAQEAVCLQAAEVPRRCSLVRAAGSLVLLAGWPPRSTPSGAPLKQVCRGKVELSSWVTVFDEKGISHVDQHQVGSLPPRGVRIGV</sequence>
<accession>A0AAV7PCI1</accession>
<comment type="caution">
    <text evidence="2">The sequence shown here is derived from an EMBL/GenBank/DDBJ whole genome shotgun (WGS) entry which is preliminary data.</text>
</comment>
<feature type="region of interest" description="Disordered" evidence="1">
    <location>
        <begin position="1"/>
        <end position="36"/>
    </location>
</feature>
<gene>
    <name evidence="2" type="ORF">NDU88_004449</name>
</gene>
<organism evidence="2 3">
    <name type="scientific">Pleurodeles waltl</name>
    <name type="common">Iberian ribbed newt</name>
    <dbReference type="NCBI Taxonomy" id="8319"/>
    <lineage>
        <taxon>Eukaryota</taxon>
        <taxon>Metazoa</taxon>
        <taxon>Chordata</taxon>
        <taxon>Craniata</taxon>
        <taxon>Vertebrata</taxon>
        <taxon>Euteleostomi</taxon>
        <taxon>Amphibia</taxon>
        <taxon>Batrachia</taxon>
        <taxon>Caudata</taxon>
        <taxon>Salamandroidea</taxon>
        <taxon>Salamandridae</taxon>
        <taxon>Pleurodelinae</taxon>
        <taxon>Pleurodeles</taxon>
    </lineage>
</organism>
<dbReference type="EMBL" id="JANPWB010000011">
    <property type="protein sequence ID" value="KAJ1126036.1"/>
    <property type="molecule type" value="Genomic_DNA"/>
</dbReference>